<dbReference type="PATRIC" id="fig|55802.8.peg.2640"/>
<feature type="transmembrane region" description="Helical" evidence="5">
    <location>
        <begin position="133"/>
        <end position="157"/>
    </location>
</feature>
<evidence type="ECO:0000256" key="1">
    <source>
        <dbReference type="ARBA" id="ARBA00004141"/>
    </source>
</evidence>
<dbReference type="Proteomes" id="UP000066042">
    <property type="component" value="Chromosome"/>
</dbReference>
<organism evidence="7 8">
    <name type="scientific">Thermococcus barophilus</name>
    <dbReference type="NCBI Taxonomy" id="55802"/>
    <lineage>
        <taxon>Archaea</taxon>
        <taxon>Methanobacteriati</taxon>
        <taxon>Methanobacteriota</taxon>
        <taxon>Thermococci</taxon>
        <taxon>Thermococcales</taxon>
        <taxon>Thermococcaceae</taxon>
        <taxon>Thermococcus</taxon>
    </lineage>
</organism>
<dbReference type="GO" id="GO:0005886">
    <property type="term" value="C:plasma membrane"/>
    <property type="evidence" value="ECO:0007669"/>
    <property type="project" value="UniProtKB-SubCell"/>
</dbReference>
<reference evidence="7 8" key="1">
    <citation type="journal article" date="2016" name="Genome Announc.">
        <title>Complete genome sequence of the hyperthermophilic and piezophilic archaeon Thermococcus barophilus Ch5, capable of growth at the expense of hydrogenogenesis from carbon monoxide and formate.</title>
        <authorList>
            <person name="Oger P."/>
            <person name="Sokolova T.G."/>
            <person name="Kozhevnikova D.A."/>
            <person name="Taranov E.A."/>
            <person name="Vannier P."/>
            <person name="Lee H.S."/>
            <person name="Kwon K.K."/>
            <person name="Kang S.G."/>
            <person name="Lee J.H."/>
            <person name="Bonch-Osmolovskaya E.A."/>
            <person name="Lebedinsky A.V."/>
        </authorList>
    </citation>
    <scope>NUCLEOTIDE SEQUENCE [LARGE SCALE GENOMIC DNA]</scope>
    <source>
        <strain evidence="8">Ch5</strain>
    </source>
</reference>
<sequence length="308" mass="33475">MAQNGSSFSELIRNAVEDWIIIPGKIIARNKRGLVGLIIALGYLFVGIVGTHIIQEPQSFTCMPYEPPSLLKWPPSFEHPLGCDYIGTDILAQIVYGTPIVLQIALTAGLITTIIGVLVGLTAGFKGGMVDTVLTGITQIIMTIPGLPLIIVLSTVIRTYQPWAIGALIAIRWWTGLAMSIRSQVLSIKQRDFIEAAKVLGMKTHYIILREIMPNLISYIAINFVFAAVGAIYASVGLYFLGVLPISTYNWGVMLNMAYKQAGGGASVAALHYFLAPILAIVLLQTGLILLTYALDEVFNPRIRTEVS</sequence>
<feature type="transmembrane region" description="Helical" evidence="5">
    <location>
        <begin position="271"/>
        <end position="295"/>
    </location>
</feature>
<keyword evidence="5" id="KW-0813">Transport</keyword>
<dbReference type="AlphaFoldDB" id="A0A0S1XFM6"/>
<comment type="subcellular location">
    <subcellularLocation>
        <location evidence="5">Cell membrane</location>
        <topology evidence="5">Multi-pass membrane protein</topology>
    </subcellularLocation>
    <subcellularLocation>
        <location evidence="1">Membrane</location>
        <topology evidence="1">Multi-pass membrane protein</topology>
    </subcellularLocation>
</comment>
<keyword evidence="2 5" id="KW-0812">Transmembrane</keyword>
<feature type="transmembrane region" description="Helical" evidence="5">
    <location>
        <begin position="163"/>
        <end position="181"/>
    </location>
</feature>
<dbReference type="Gene3D" id="1.10.3720.10">
    <property type="entry name" value="MetI-like"/>
    <property type="match status" value="1"/>
</dbReference>
<evidence type="ECO:0000256" key="5">
    <source>
        <dbReference type="RuleBase" id="RU363032"/>
    </source>
</evidence>
<keyword evidence="3 5" id="KW-1133">Transmembrane helix</keyword>
<dbReference type="InterPro" id="IPR000515">
    <property type="entry name" value="MetI-like"/>
</dbReference>
<proteinExistence type="inferred from homology"/>
<comment type="similarity">
    <text evidence="5">Belongs to the binding-protein-dependent transport system permease family.</text>
</comment>
<name>A0A0S1XFM6_THEBA</name>
<dbReference type="EMBL" id="CP013050">
    <property type="protein sequence ID" value="ALM76542.1"/>
    <property type="molecule type" value="Genomic_DNA"/>
</dbReference>
<protein>
    <submittedName>
        <fullName evidence="7">ABC transporter, permease</fullName>
    </submittedName>
</protein>
<evidence type="ECO:0000313" key="7">
    <source>
        <dbReference type="EMBL" id="ALM76542.1"/>
    </source>
</evidence>
<dbReference type="SUPFAM" id="SSF161098">
    <property type="entry name" value="MetI-like"/>
    <property type="match status" value="1"/>
</dbReference>
<keyword evidence="4 5" id="KW-0472">Membrane</keyword>
<evidence type="ECO:0000256" key="2">
    <source>
        <dbReference type="ARBA" id="ARBA00022692"/>
    </source>
</evidence>
<dbReference type="Pfam" id="PF00528">
    <property type="entry name" value="BPD_transp_1"/>
    <property type="match status" value="1"/>
</dbReference>
<gene>
    <name evidence="7" type="ORF">TBCH5v1_2654</name>
</gene>
<dbReference type="PROSITE" id="PS50928">
    <property type="entry name" value="ABC_TM1"/>
    <property type="match status" value="1"/>
</dbReference>
<evidence type="ECO:0000313" key="8">
    <source>
        <dbReference type="Proteomes" id="UP000066042"/>
    </source>
</evidence>
<dbReference type="CDD" id="cd06261">
    <property type="entry name" value="TM_PBP2"/>
    <property type="match status" value="1"/>
</dbReference>
<dbReference type="PANTHER" id="PTHR42729:SF1">
    <property type="entry name" value="OLIGO_DIPEPTIDE TRANSPORT, PERMEASE PROTEIN (DPPC-2)"/>
    <property type="match status" value="1"/>
</dbReference>
<feature type="transmembrane region" description="Helical" evidence="5">
    <location>
        <begin position="212"/>
        <end position="233"/>
    </location>
</feature>
<dbReference type="GO" id="GO:0055085">
    <property type="term" value="P:transmembrane transport"/>
    <property type="evidence" value="ECO:0007669"/>
    <property type="project" value="InterPro"/>
</dbReference>
<dbReference type="InterPro" id="IPR035906">
    <property type="entry name" value="MetI-like_sf"/>
</dbReference>
<evidence type="ECO:0000256" key="4">
    <source>
        <dbReference type="ARBA" id="ARBA00023136"/>
    </source>
</evidence>
<accession>A0A0S1XFM6</accession>
<feature type="domain" description="ABC transmembrane type-1" evidence="6">
    <location>
        <begin position="98"/>
        <end position="285"/>
    </location>
</feature>
<dbReference type="PANTHER" id="PTHR42729">
    <property type="entry name" value="OLIGO/DIPEPTIDE TRANSPORT, PERMEASE PROTEIN (DPPC-2)"/>
    <property type="match status" value="1"/>
</dbReference>
<dbReference type="STRING" id="55802.TBCH5v1_2654"/>
<evidence type="ECO:0000259" key="6">
    <source>
        <dbReference type="PROSITE" id="PS50928"/>
    </source>
</evidence>
<feature type="transmembrane region" description="Helical" evidence="5">
    <location>
        <begin position="100"/>
        <end position="121"/>
    </location>
</feature>
<evidence type="ECO:0000256" key="3">
    <source>
        <dbReference type="ARBA" id="ARBA00022989"/>
    </source>
</evidence>
<feature type="transmembrane region" description="Helical" evidence="5">
    <location>
        <begin position="34"/>
        <end position="54"/>
    </location>
</feature>